<dbReference type="SUPFAM" id="SSF50998">
    <property type="entry name" value="Quinoprotein alcohol dehydrogenase-like"/>
    <property type="match status" value="1"/>
</dbReference>
<sequence length="1242" mass="135157">MAGGQKKKNKGLAWLLTCILAVSAVFPQMVYADVMQETEAAGIEASDTASEEETVLLEGIRLNTTSLIMKTGEQKTLMATLLPENTTEQPEILWSSTDPDVVQVAGDGTTAVVTAPEGEGGTAVITVTAGDYTASCRVLVTVQEPMLESMIFMQNSSGSNRYELTEAEEGVREYTLRVPESTNVVYVRPQLRDDVQDAQITAKFTDITSGEEVSVDLPTDEVTSLTSSAGRLLKAYNIQPVELTLEVTEGSYTEVHKIHVVRGTYLGSLQITDDEGGEVAYTPTFKKTVYEYSVHVPSSRKYLQMQLKGAEKTSTVLTVNGEPAEQGSYTLPLTEGTMKVVMQAGDGEVASPYSYILTVYVDTICYVSIATDPEDAVVAVYDADKVQVDPKNGRYELIKGQTYSYTVSAPGYQTESGQFKVSADEEKKITLKQSSGDQQEDVDAEWGGYWKTDDNLNIVDAPMPGSLSSAEVLWKQQYGTFGNYTNSISDGILVDGKICCFQGNELLYLDPVTGETLTKVKMRDKGNSAFTKPLYAAGMIFVPLTNGRIQAFNAKTLKSLWLYTDIIGGNTATALRYDSGYLYAGFADGNLVCLFAGDEDPEQTEEDKTAVWRKYDSGGYYRTGVYTGETYLYACGRSGNLYCLNKKTGQTVQTVKLPDETGIASTAICQDQGRLYFATENGYLCSYPLAEDGTIDTEHAQVLSVDGTIFGTPVIYEGRIYVGSAGKDRYGTVHNPYHLNVIQMDMDGNMALAYQMTIDGCPKGTPTLTTAYAKEDGYVYVYFTTDSSNGGIYLLKDKAGLTQPGEGSGLFYQQSEVNGSGSGTILTDSKGNLYVRYESGWMYAIKSSALYLEDVKISEGNPVIDNGGAFDGQAQNHTVVLEAGTSEITMNFQVADGVTVTVNGQEGASRKVMLQDGTAEVEVVLSKDGQTRQYSFQIRTKSSDATLETLQVSFSSIVYVMEMELEPAFQKNVLEYNSSLYGDGEDREPYYVWPIASDSKATVKVTVVSGVDGCAAGDEIEAATAVFDDQVRARYKVRPSSENKPALINIEVTAEDGKTTKDYTLKLFRDNEAPKITAGTNAVVTRTEKSARIRINANMDGYLYYLFADKEDYSKIPPANEMKTNGKRIAIKKGEQTVELDGLHSGEGVMYLYEMGYSQRFSNGIQVDIPEYKGGDTPVDPDPSGKGDINQDGIVDLTDVAVLLDAVTEGTDVSLEIADMNEDGVADLTDVAILMDQVTKDG</sequence>
<dbReference type="Pfam" id="PF13360">
    <property type="entry name" value="PQQ_2"/>
    <property type="match status" value="1"/>
</dbReference>
<accession>A0A4Q1REB1</accession>
<dbReference type="CDD" id="cd14256">
    <property type="entry name" value="Dockerin_I"/>
    <property type="match status" value="1"/>
</dbReference>
<dbReference type="PANTHER" id="PTHR34512">
    <property type="entry name" value="CELL SURFACE PROTEIN"/>
    <property type="match status" value="1"/>
</dbReference>
<evidence type="ECO:0000313" key="2">
    <source>
        <dbReference type="EMBL" id="RXS73911.1"/>
    </source>
</evidence>
<name>A0A4Q1REB1_9FIRM</name>
<dbReference type="InterPro" id="IPR015943">
    <property type="entry name" value="WD40/YVTN_repeat-like_dom_sf"/>
</dbReference>
<dbReference type="GO" id="GO:0000272">
    <property type="term" value="P:polysaccharide catabolic process"/>
    <property type="evidence" value="ECO:0007669"/>
    <property type="project" value="InterPro"/>
</dbReference>
<feature type="domain" description="Dockerin" evidence="1">
    <location>
        <begin position="1182"/>
        <end position="1242"/>
    </location>
</feature>
<dbReference type="SUPFAM" id="SSF63446">
    <property type="entry name" value="Type I dockerin domain"/>
    <property type="match status" value="1"/>
</dbReference>
<dbReference type="AlphaFoldDB" id="A0A4Q1REB1"/>
<proteinExistence type="predicted"/>
<dbReference type="InterPro" id="IPR036439">
    <property type="entry name" value="Dockerin_dom_sf"/>
</dbReference>
<keyword evidence="3" id="KW-1185">Reference proteome</keyword>
<organism evidence="2 3">
    <name type="scientific">Blautia faecicola</name>
    <dbReference type="NCBI Taxonomy" id="2509240"/>
    <lineage>
        <taxon>Bacteria</taxon>
        <taxon>Bacillati</taxon>
        <taxon>Bacillota</taxon>
        <taxon>Clostridia</taxon>
        <taxon>Lachnospirales</taxon>
        <taxon>Lachnospiraceae</taxon>
        <taxon>Blautia</taxon>
    </lineage>
</organism>
<reference evidence="2 3" key="1">
    <citation type="submission" date="2019-01" db="EMBL/GenBank/DDBJ databases">
        <title>Blautia sp. nov. KGMB01111 isolated human feces.</title>
        <authorList>
            <person name="Park J.-E."/>
            <person name="Kim J.-S."/>
            <person name="Park S.-H."/>
        </authorList>
    </citation>
    <scope>NUCLEOTIDE SEQUENCE [LARGE SCALE GENOMIC DNA]</scope>
    <source>
        <strain evidence="2 3">KGMB01111</strain>
    </source>
</reference>
<dbReference type="PROSITE" id="PS00018">
    <property type="entry name" value="EF_HAND_1"/>
    <property type="match status" value="1"/>
</dbReference>
<dbReference type="Pfam" id="PF12733">
    <property type="entry name" value="Cadherin-like"/>
    <property type="match status" value="1"/>
</dbReference>
<evidence type="ECO:0000259" key="1">
    <source>
        <dbReference type="PROSITE" id="PS51766"/>
    </source>
</evidence>
<dbReference type="SMART" id="SM00635">
    <property type="entry name" value="BID_2"/>
    <property type="match status" value="1"/>
</dbReference>
<dbReference type="Pfam" id="PF00404">
    <property type="entry name" value="Dockerin_1"/>
    <property type="match status" value="1"/>
</dbReference>
<dbReference type="EMBL" id="SDKC01000001">
    <property type="protein sequence ID" value="RXS73911.1"/>
    <property type="molecule type" value="Genomic_DNA"/>
</dbReference>
<dbReference type="InterPro" id="IPR011047">
    <property type="entry name" value="Quinoprotein_ADH-like_sf"/>
</dbReference>
<dbReference type="InterPro" id="IPR002372">
    <property type="entry name" value="PQQ_rpt_dom"/>
</dbReference>
<dbReference type="InterPro" id="IPR003343">
    <property type="entry name" value="Big_2"/>
</dbReference>
<dbReference type="InterPro" id="IPR016134">
    <property type="entry name" value="Dockerin_dom"/>
</dbReference>
<dbReference type="RefSeq" id="WP_129256775.1">
    <property type="nucleotide sequence ID" value="NZ_SDKC01000001.1"/>
</dbReference>
<dbReference type="Pfam" id="PF02368">
    <property type="entry name" value="Big_2"/>
    <property type="match status" value="1"/>
</dbReference>
<dbReference type="PANTHER" id="PTHR34512:SF30">
    <property type="entry name" value="OUTER MEMBRANE PROTEIN ASSEMBLY FACTOR BAMB"/>
    <property type="match status" value="1"/>
</dbReference>
<dbReference type="Gene3D" id="1.10.1330.10">
    <property type="entry name" value="Dockerin domain"/>
    <property type="match status" value="1"/>
</dbReference>
<dbReference type="InterPro" id="IPR018247">
    <property type="entry name" value="EF_Hand_1_Ca_BS"/>
</dbReference>
<dbReference type="GO" id="GO:0004553">
    <property type="term" value="F:hydrolase activity, hydrolyzing O-glycosyl compounds"/>
    <property type="evidence" value="ECO:0007669"/>
    <property type="project" value="InterPro"/>
</dbReference>
<comment type="caution">
    <text evidence="2">The sequence shown here is derived from an EMBL/GenBank/DDBJ whole genome shotgun (WGS) entry which is preliminary data.</text>
</comment>
<dbReference type="Proteomes" id="UP000290106">
    <property type="component" value="Unassembled WGS sequence"/>
</dbReference>
<dbReference type="OrthoDB" id="1885452at2"/>
<dbReference type="InterPro" id="IPR025883">
    <property type="entry name" value="Cadherin-like_domain"/>
</dbReference>
<dbReference type="Gene3D" id="2.60.40.1080">
    <property type="match status" value="1"/>
</dbReference>
<dbReference type="InterPro" id="IPR008964">
    <property type="entry name" value="Invasin/intimin_cell_adhesion"/>
</dbReference>
<dbReference type="Gene3D" id="2.130.10.10">
    <property type="entry name" value="YVTN repeat-like/Quinoprotein amine dehydrogenase"/>
    <property type="match status" value="1"/>
</dbReference>
<gene>
    <name evidence="2" type="ORF">ETP43_00680</name>
</gene>
<dbReference type="PROSITE" id="PS51766">
    <property type="entry name" value="DOCKERIN"/>
    <property type="match status" value="1"/>
</dbReference>
<evidence type="ECO:0000313" key="3">
    <source>
        <dbReference type="Proteomes" id="UP000290106"/>
    </source>
</evidence>
<protein>
    <recommendedName>
        <fullName evidence="1">Dockerin domain-containing protein</fullName>
    </recommendedName>
</protein>
<dbReference type="SUPFAM" id="SSF49373">
    <property type="entry name" value="Invasin/intimin cell-adhesion fragments"/>
    <property type="match status" value="1"/>
</dbReference>
<dbReference type="InterPro" id="IPR002105">
    <property type="entry name" value="Dockerin_1_rpt"/>
</dbReference>